<name>A0A1H8P9L6_9PROT</name>
<evidence type="ECO:0000313" key="1">
    <source>
        <dbReference type="EMBL" id="SEO38536.1"/>
    </source>
</evidence>
<dbReference type="EMBL" id="FOCT01000019">
    <property type="protein sequence ID" value="SEO38536.1"/>
    <property type="molecule type" value="Genomic_DNA"/>
</dbReference>
<sequence>MGIDIAATEKRSPSILSKKLEPGQTVVVDGVPISHWEQWKTFISEYELVCRAIPPFDRPLLVCIVYGVERSALPKGDITLGIAIWEGVLSEIDMIAYAGSRVRERGMKGVHGQLIATTVARLAQWDVVAADLLLDAETRELFLPERILGELADSYGWTKERPPSWSSGTVDIFDGRRQIHSAFLSLNDPTKEVRMRVWSSQASSLLPLIELHRRSLVRKIRHRLKLPVQIDAMVNRSMTP</sequence>
<gene>
    <name evidence="1" type="ORF">SAMN05216404_11960</name>
</gene>
<accession>A0A1H8P9L6</accession>
<organism evidence="1 2">
    <name type="scientific">Nitrosospira multiformis</name>
    <dbReference type="NCBI Taxonomy" id="1231"/>
    <lineage>
        <taxon>Bacteria</taxon>
        <taxon>Pseudomonadati</taxon>
        <taxon>Pseudomonadota</taxon>
        <taxon>Betaproteobacteria</taxon>
        <taxon>Nitrosomonadales</taxon>
        <taxon>Nitrosomonadaceae</taxon>
        <taxon>Nitrosospira</taxon>
    </lineage>
</organism>
<protein>
    <submittedName>
        <fullName evidence="1">Uncharacterized protein</fullName>
    </submittedName>
</protein>
<evidence type="ECO:0000313" key="2">
    <source>
        <dbReference type="Proteomes" id="UP000183898"/>
    </source>
</evidence>
<dbReference type="Proteomes" id="UP000183898">
    <property type="component" value="Unassembled WGS sequence"/>
</dbReference>
<reference evidence="1 2" key="1">
    <citation type="submission" date="2016-10" db="EMBL/GenBank/DDBJ databases">
        <authorList>
            <person name="de Groot N.N."/>
        </authorList>
    </citation>
    <scope>NUCLEOTIDE SEQUENCE [LARGE SCALE GENOMIC DNA]</scope>
    <source>
        <strain evidence="1 2">Nl18</strain>
    </source>
</reference>
<proteinExistence type="predicted"/>
<dbReference type="AlphaFoldDB" id="A0A1H8P9L6"/>